<reference evidence="1" key="2">
    <citation type="journal article" date="2022" name="New Phytol.">
        <title>Evolutionary transition to the ectomycorrhizal habit in the genomes of a hyperdiverse lineage of mushroom-forming fungi.</title>
        <authorList>
            <person name="Looney B."/>
            <person name="Miyauchi S."/>
            <person name="Morin E."/>
            <person name="Drula E."/>
            <person name="Courty P.E."/>
            <person name="Kohler A."/>
            <person name="Kuo A."/>
            <person name="LaButti K."/>
            <person name="Pangilinan J."/>
            <person name="Lipzen A."/>
            <person name="Riley R."/>
            <person name="Andreopoulos W."/>
            <person name="He G."/>
            <person name="Johnson J."/>
            <person name="Nolan M."/>
            <person name="Tritt A."/>
            <person name="Barry K.W."/>
            <person name="Grigoriev I.V."/>
            <person name="Nagy L.G."/>
            <person name="Hibbett D."/>
            <person name="Henrissat B."/>
            <person name="Matheny P.B."/>
            <person name="Labbe J."/>
            <person name="Martin F.M."/>
        </authorList>
    </citation>
    <scope>NUCLEOTIDE SEQUENCE</scope>
    <source>
        <strain evidence="1">EC-137</strain>
    </source>
</reference>
<keyword evidence="2" id="KW-1185">Reference proteome</keyword>
<sequence>MHADFEKALNFVQTVKARAPETYDAFLKLLQDYRSDVIGMSEVRDRVVELFKNYPDLIEGFDVYLPRPSESTLCKQPTLETRDGSAYDSDFAAVV</sequence>
<accession>A0ACB8QIY4</accession>
<dbReference type="Proteomes" id="UP000814128">
    <property type="component" value="Unassembled WGS sequence"/>
</dbReference>
<reference evidence="1" key="1">
    <citation type="submission" date="2021-02" db="EMBL/GenBank/DDBJ databases">
        <authorList>
            <consortium name="DOE Joint Genome Institute"/>
            <person name="Ahrendt S."/>
            <person name="Looney B.P."/>
            <person name="Miyauchi S."/>
            <person name="Morin E."/>
            <person name="Drula E."/>
            <person name="Courty P.E."/>
            <person name="Chicoki N."/>
            <person name="Fauchery L."/>
            <person name="Kohler A."/>
            <person name="Kuo A."/>
            <person name="Labutti K."/>
            <person name="Pangilinan J."/>
            <person name="Lipzen A."/>
            <person name="Riley R."/>
            <person name="Andreopoulos W."/>
            <person name="He G."/>
            <person name="Johnson J."/>
            <person name="Barry K.W."/>
            <person name="Grigoriev I.V."/>
            <person name="Nagy L."/>
            <person name="Hibbett D."/>
            <person name="Henrissat B."/>
            <person name="Matheny P.B."/>
            <person name="Labbe J."/>
            <person name="Martin F."/>
        </authorList>
    </citation>
    <scope>NUCLEOTIDE SEQUENCE</scope>
    <source>
        <strain evidence="1">EC-137</strain>
    </source>
</reference>
<proteinExistence type="predicted"/>
<evidence type="ECO:0000313" key="1">
    <source>
        <dbReference type="EMBL" id="KAI0031592.1"/>
    </source>
</evidence>
<dbReference type="EMBL" id="MU273574">
    <property type="protein sequence ID" value="KAI0031592.1"/>
    <property type="molecule type" value="Genomic_DNA"/>
</dbReference>
<protein>
    <submittedName>
        <fullName evidence="1">Paired amphipathic helix</fullName>
    </submittedName>
</protein>
<gene>
    <name evidence="1" type="ORF">K488DRAFT_86665</name>
</gene>
<evidence type="ECO:0000313" key="2">
    <source>
        <dbReference type="Proteomes" id="UP000814128"/>
    </source>
</evidence>
<organism evidence="1 2">
    <name type="scientific">Vararia minispora EC-137</name>
    <dbReference type="NCBI Taxonomy" id="1314806"/>
    <lineage>
        <taxon>Eukaryota</taxon>
        <taxon>Fungi</taxon>
        <taxon>Dikarya</taxon>
        <taxon>Basidiomycota</taxon>
        <taxon>Agaricomycotina</taxon>
        <taxon>Agaricomycetes</taxon>
        <taxon>Russulales</taxon>
        <taxon>Lachnocladiaceae</taxon>
        <taxon>Vararia</taxon>
    </lineage>
</organism>
<name>A0ACB8QIY4_9AGAM</name>
<comment type="caution">
    <text evidence="1">The sequence shown here is derived from an EMBL/GenBank/DDBJ whole genome shotgun (WGS) entry which is preliminary data.</text>
</comment>